<gene>
    <name evidence="12" type="ORF">EDC61_10438</name>
</gene>
<name>A0A4R3JWE1_9PROT</name>
<dbReference type="GO" id="GO:0055085">
    <property type="term" value="P:transmembrane transport"/>
    <property type="evidence" value="ECO:0007669"/>
    <property type="project" value="InterPro"/>
</dbReference>
<evidence type="ECO:0000256" key="9">
    <source>
        <dbReference type="ARBA" id="ARBA00023136"/>
    </source>
</evidence>
<feature type="region of interest" description="Disordered" evidence="10">
    <location>
        <begin position="55"/>
        <end position="107"/>
    </location>
</feature>
<comment type="similarity">
    <text evidence="2">Belongs to the TonB family.</text>
</comment>
<evidence type="ECO:0000256" key="5">
    <source>
        <dbReference type="ARBA" id="ARBA00022519"/>
    </source>
</evidence>
<dbReference type="InterPro" id="IPR037682">
    <property type="entry name" value="TonB_C"/>
</dbReference>
<keyword evidence="9" id="KW-0472">Membrane</keyword>
<accession>A0A4R3JWE1</accession>
<dbReference type="EMBL" id="SLZY01000004">
    <property type="protein sequence ID" value="TCS72628.1"/>
    <property type="molecule type" value="Genomic_DNA"/>
</dbReference>
<dbReference type="Gene3D" id="3.30.1150.10">
    <property type="match status" value="1"/>
</dbReference>
<sequence>MRTPLARALLLSAALHLAVLGLIQVAPVSYEAAVTVLQVNLPEPGPAGAAAITTPAAKEPAETLAEPSPPAPQPTLAETPAPQAVPQVAAVSEPARPAKSEPVGALSLPSPVDPRWYGAREVDTHPRALSRIEPIYPEAARRRGQTGWVKLRLMIDEYGQVKEAEVIEASPPGVFDAAALQAFEPARFEPARRQGRPVRYEGYFRVMFELD</sequence>
<dbReference type="Proteomes" id="UP000295135">
    <property type="component" value="Unassembled WGS sequence"/>
</dbReference>
<dbReference type="Pfam" id="PF03544">
    <property type="entry name" value="TonB_C"/>
    <property type="match status" value="1"/>
</dbReference>
<comment type="caution">
    <text evidence="12">The sequence shown here is derived from an EMBL/GenBank/DDBJ whole genome shotgun (WGS) entry which is preliminary data.</text>
</comment>
<evidence type="ECO:0000256" key="6">
    <source>
        <dbReference type="ARBA" id="ARBA00022692"/>
    </source>
</evidence>
<feature type="compositionally biased region" description="Low complexity" evidence="10">
    <location>
        <begin position="55"/>
        <end position="66"/>
    </location>
</feature>
<keyword evidence="6" id="KW-0812">Transmembrane</keyword>
<keyword evidence="3" id="KW-0813">Transport</keyword>
<evidence type="ECO:0000256" key="8">
    <source>
        <dbReference type="ARBA" id="ARBA00022989"/>
    </source>
</evidence>
<keyword evidence="8" id="KW-1133">Transmembrane helix</keyword>
<dbReference type="PANTHER" id="PTHR33446">
    <property type="entry name" value="PROTEIN TONB-RELATED"/>
    <property type="match status" value="1"/>
</dbReference>
<dbReference type="NCBIfam" id="TIGR01352">
    <property type="entry name" value="tonB_Cterm"/>
    <property type="match status" value="1"/>
</dbReference>
<evidence type="ECO:0000256" key="4">
    <source>
        <dbReference type="ARBA" id="ARBA00022475"/>
    </source>
</evidence>
<dbReference type="InterPro" id="IPR006260">
    <property type="entry name" value="TonB/TolA_C"/>
</dbReference>
<keyword evidence="13" id="KW-1185">Reference proteome</keyword>
<reference evidence="12 13" key="1">
    <citation type="submission" date="2019-03" db="EMBL/GenBank/DDBJ databases">
        <title>Genomic Encyclopedia of Type Strains, Phase IV (KMG-IV): sequencing the most valuable type-strain genomes for metagenomic binning, comparative biology and taxonomic classification.</title>
        <authorList>
            <person name="Goeker M."/>
        </authorList>
    </citation>
    <scope>NUCLEOTIDE SEQUENCE [LARGE SCALE GENOMIC DNA]</scope>
    <source>
        <strain evidence="12 13">DSM 103923</strain>
    </source>
</reference>
<feature type="compositionally biased region" description="Low complexity" evidence="10">
    <location>
        <begin position="80"/>
        <end position="91"/>
    </location>
</feature>
<evidence type="ECO:0000256" key="3">
    <source>
        <dbReference type="ARBA" id="ARBA00022448"/>
    </source>
</evidence>
<comment type="subcellular location">
    <subcellularLocation>
        <location evidence="1">Cell inner membrane</location>
        <topology evidence="1">Single-pass membrane protein</topology>
        <orientation evidence="1">Periplasmic side</orientation>
    </subcellularLocation>
</comment>
<dbReference type="InterPro" id="IPR051045">
    <property type="entry name" value="TonB-dependent_transducer"/>
</dbReference>
<feature type="domain" description="TonB C-terminal" evidence="11">
    <location>
        <begin position="121"/>
        <end position="211"/>
    </location>
</feature>
<organism evidence="12 13">
    <name type="scientific">Sulfuritortus calidifontis</name>
    <dbReference type="NCBI Taxonomy" id="1914471"/>
    <lineage>
        <taxon>Bacteria</taxon>
        <taxon>Pseudomonadati</taxon>
        <taxon>Pseudomonadota</taxon>
        <taxon>Betaproteobacteria</taxon>
        <taxon>Nitrosomonadales</taxon>
        <taxon>Thiobacillaceae</taxon>
        <taxon>Sulfuritortus</taxon>
    </lineage>
</organism>
<dbReference type="GO" id="GO:0015031">
    <property type="term" value="P:protein transport"/>
    <property type="evidence" value="ECO:0007669"/>
    <property type="project" value="UniProtKB-KW"/>
</dbReference>
<dbReference type="SUPFAM" id="SSF74653">
    <property type="entry name" value="TolA/TonB C-terminal domain"/>
    <property type="match status" value="1"/>
</dbReference>
<evidence type="ECO:0000256" key="10">
    <source>
        <dbReference type="SAM" id="MobiDB-lite"/>
    </source>
</evidence>
<keyword evidence="5" id="KW-0997">Cell inner membrane</keyword>
<dbReference type="AlphaFoldDB" id="A0A4R3JWE1"/>
<evidence type="ECO:0000313" key="13">
    <source>
        <dbReference type="Proteomes" id="UP000295135"/>
    </source>
</evidence>
<dbReference type="PROSITE" id="PS52015">
    <property type="entry name" value="TONB_CTD"/>
    <property type="match status" value="1"/>
</dbReference>
<evidence type="ECO:0000259" key="11">
    <source>
        <dbReference type="PROSITE" id="PS52015"/>
    </source>
</evidence>
<protein>
    <submittedName>
        <fullName evidence="12">Protein TonB</fullName>
    </submittedName>
</protein>
<keyword evidence="4" id="KW-1003">Cell membrane</keyword>
<dbReference type="GO" id="GO:0005886">
    <property type="term" value="C:plasma membrane"/>
    <property type="evidence" value="ECO:0007669"/>
    <property type="project" value="UniProtKB-SubCell"/>
</dbReference>
<evidence type="ECO:0000256" key="1">
    <source>
        <dbReference type="ARBA" id="ARBA00004383"/>
    </source>
</evidence>
<evidence type="ECO:0000313" key="12">
    <source>
        <dbReference type="EMBL" id="TCS72628.1"/>
    </source>
</evidence>
<proteinExistence type="inferred from homology"/>
<evidence type="ECO:0000256" key="2">
    <source>
        <dbReference type="ARBA" id="ARBA00006555"/>
    </source>
</evidence>
<evidence type="ECO:0000256" key="7">
    <source>
        <dbReference type="ARBA" id="ARBA00022927"/>
    </source>
</evidence>
<dbReference type="RefSeq" id="WP_165919115.1">
    <property type="nucleotide sequence ID" value="NZ_AP018721.1"/>
</dbReference>
<keyword evidence="7" id="KW-0653">Protein transport</keyword>